<comment type="similarity">
    <text evidence="2 13">Belongs to the amiloride-sensitive sodium channel (TC 1.A.6) family.</text>
</comment>
<dbReference type="RefSeq" id="XP_024499189.1">
    <property type="nucleotide sequence ID" value="XM_024652163.1"/>
</dbReference>
<evidence type="ECO:0000256" key="13">
    <source>
        <dbReference type="RuleBase" id="RU000679"/>
    </source>
</evidence>
<keyword evidence="11 13" id="KW-0739">Sodium transport</keyword>
<evidence type="ECO:0000256" key="11">
    <source>
        <dbReference type="ARBA" id="ARBA00023201"/>
    </source>
</evidence>
<accession>A0A090KR26</accession>
<dbReference type="Gene3D" id="2.60.470.10">
    <property type="entry name" value="Acid-sensing ion channels like domains"/>
    <property type="match status" value="1"/>
</dbReference>
<comment type="subcellular location">
    <subcellularLocation>
        <location evidence="1">Membrane</location>
        <topology evidence="1">Multi-pass membrane protein</topology>
    </subcellularLocation>
</comment>
<keyword evidence="7" id="KW-0915">Sodium</keyword>
<dbReference type="WormBase" id="SRAE_X000172100">
    <property type="protein sequence ID" value="SRP08682"/>
    <property type="gene ID" value="WBGene00267296"/>
</dbReference>
<dbReference type="PANTHER" id="PTHR11690:SF222">
    <property type="entry name" value="AMILORIDE-SENSITIVE SODIUM CHANNEL SUBUNIT GAMMA"/>
    <property type="match status" value="1"/>
</dbReference>
<proteinExistence type="inferred from homology"/>
<dbReference type="EMBL" id="LN609396">
    <property type="protein sequence ID" value="CEF59979.1"/>
    <property type="molecule type" value="Genomic_DNA"/>
</dbReference>
<reference evidence="15" key="1">
    <citation type="submission" date="2014-09" db="EMBL/GenBank/DDBJ databases">
        <authorList>
            <person name="Aslett A.Martin."/>
        </authorList>
    </citation>
    <scope>NUCLEOTIDE SEQUENCE</scope>
    <source>
        <strain evidence="15">ED321 Heterogonic</strain>
    </source>
</reference>
<dbReference type="OMA" id="WFTEIPT"/>
<organism evidence="15">
    <name type="scientific">Strongyloides ratti</name>
    <name type="common">Parasitic roundworm</name>
    <dbReference type="NCBI Taxonomy" id="34506"/>
    <lineage>
        <taxon>Eukaryota</taxon>
        <taxon>Metazoa</taxon>
        <taxon>Ecdysozoa</taxon>
        <taxon>Nematoda</taxon>
        <taxon>Chromadorea</taxon>
        <taxon>Rhabditida</taxon>
        <taxon>Tylenchina</taxon>
        <taxon>Panagrolaimomorpha</taxon>
        <taxon>Strongyloidoidea</taxon>
        <taxon>Strongyloididae</taxon>
        <taxon>Strongyloides</taxon>
    </lineage>
</organism>
<protein>
    <submittedName>
        <fullName evidence="15 17">Na+ channel, amiloride-sensitive family-containing protein</fullName>
    </submittedName>
</protein>
<evidence type="ECO:0000313" key="17">
    <source>
        <dbReference type="WBParaSite" id="SRAE_X000172100.1"/>
    </source>
</evidence>
<evidence type="ECO:0000313" key="16">
    <source>
        <dbReference type="Proteomes" id="UP000035682"/>
    </source>
</evidence>
<gene>
    <name evidence="15 17 18" type="ORF">SRAE_X000172100</name>
</gene>
<evidence type="ECO:0000256" key="2">
    <source>
        <dbReference type="ARBA" id="ARBA00007193"/>
    </source>
</evidence>
<evidence type="ECO:0000256" key="8">
    <source>
        <dbReference type="ARBA" id="ARBA00023065"/>
    </source>
</evidence>
<dbReference type="OrthoDB" id="8065060at2759"/>
<reference evidence="17" key="3">
    <citation type="submission" date="2020-12" db="UniProtKB">
        <authorList>
            <consortium name="WormBaseParasite"/>
        </authorList>
    </citation>
    <scope>IDENTIFICATION</scope>
</reference>
<keyword evidence="9 14" id="KW-0472">Membrane</keyword>
<keyword evidence="10" id="KW-0325">Glycoprotein</keyword>
<evidence type="ECO:0000256" key="7">
    <source>
        <dbReference type="ARBA" id="ARBA00023053"/>
    </source>
</evidence>
<keyword evidence="6 14" id="KW-1133">Transmembrane helix</keyword>
<keyword evidence="3 13" id="KW-0813">Transport</keyword>
<evidence type="ECO:0000256" key="12">
    <source>
        <dbReference type="ARBA" id="ARBA00023303"/>
    </source>
</evidence>
<name>A0A090KR26_STRRB</name>
<dbReference type="Proteomes" id="UP000035682">
    <property type="component" value="Unplaced"/>
</dbReference>
<evidence type="ECO:0000256" key="6">
    <source>
        <dbReference type="ARBA" id="ARBA00022989"/>
    </source>
</evidence>
<evidence type="ECO:0000313" key="18">
    <source>
        <dbReference type="WormBase" id="SRAE_X000172100"/>
    </source>
</evidence>
<dbReference type="PANTHER" id="PTHR11690">
    <property type="entry name" value="AMILORIDE-SENSITIVE SODIUM CHANNEL-RELATED"/>
    <property type="match status" value="1"/>
</dbReference>
<dbReference type="GO" id="GO:0015280">
    <property type="term" value="F:ligand-gated sodium channel activity"/>
    <property type="evidence" value="ECO:0007669"/>
    <property type="project" value="TreeGrafter"/>
</dbReference>
<keyword evidence="12 13" id="KW-0407">Ion channel</keyword>
<keyword evidence="8 13" id="KW-0406">Ion transport</keyword>
<evidence type="ECO:0000256" key="9">
    <source>
        <dbReference type="ARBA" id="ARBA00023136"/>
    </source>
</evidence>
<evidence type="ECO:0000256" key="14">
    <source>
        <dbReference type="SAM" id="Phobius"/>
    </source>
</evidence>
<dbReference type="AlphaFoldDB" id="A0A090KR26"/>
<dbReference type="GO" id="GO:0005886">
    <property type="term" value="C:plasma membrane"/>
    <property type="evidence" value="ECO:0007669"/>
    <property type="project" value="TreeGrafter"/>
</dbReference>
<evidence type="ECO:0000256" key="1">
    <source>
        <dbReference type="ARBA" id="ARBA00004141"/>
    </source>
</evidence>
<dbReference type="WBParaSite" id="SRAE_X000172100.1">
    <property type="protein sequence ID" value="SRAE_X000172100.1"/>
    <property type="gene ID" value="WBGene00267296"/>
</dbReference>
<evidence type="ECO:0000256" key="3">
    <source>
        <dbReference type="ARBA" id="ARBA00022448"/>
    </source>
</evidence>
<evidence type="ECO:0000256" key="4">
    <source>
        <dbReference type="ARBA" id="ARBA00022461"/>
    </source>
</evidence>
<dbReference type="GeneID" id="36384790"/>
<sequence length="742" mass="84993">MNDLNISSKDSNNIIKSNIDGIDRPKVVIQRPSITGSDSIINVNFKNHDNDKEDKRRKSKDSIIEFADEYRKTFRTRASQMFKEFPTQHLRKFAKTKSMSSIRREVALFSGITSIHSVLRIYRAKGIYKVLWIAACITSLTLLILQCNSVIQTYYSKPTVSQVSFIIPEGGLEFPTITICSYNPVKRSYVEELNSTGLFSKELLDYLTLTYLQITPMFTIGDYDRLIEGDTQFQLYRKEINSNFTINGFFRSAGFSCEEIFKVCSFGGKEFDCCTEVKETLTDMGKCFKIDLKSSKNKWLRKQKQSGVSSGLMIIADFHSNEQMGYGFGKQISEESIFANEFETGFRYYIHTNGTIPYLNTEGISVSPGIRSYSAIEPNKIELLGADSWGNCNDDWPSGYKNDISYTAPNCKARCRATYFFNKCGCSPFVFNIGGLYPVCTAFQVYQCIDEEYERVKINSYQLLPNSQGEINLPICSECKQECNSWKYYTYNSYGQEFSIGALSWLHGRNKNWTAENVVNNFVAMNIFYRDMTYTVYTQVQSTSFVQTISNLGGNAGLFMGISFISCCEFSVFLWKLFWAIVSKNRQNYIEKKRIKEKLESNKYGNNKNNETLNDDQPIGLKENAKNHIKQIGSFLTNGLISPRKTSKNETIYDGKLAEQDSLTNIRNNGFIDNIITNNLKGLGRAEDFIDVDQPGLFDRGKFSSFYDHQRAMSIVKGRERLRSLSYNDSPDYMKKNKEFVF</sequence>
<evidence type="ECO:0000256" key="10">
    <source>
        <dbReference type="ARBA" id="ARBA00023180"/>
    </source>
</evidence>
<dbReference type="CTD" id="36384790"/>
<keyword evidence="5 13" id="KW-0812">Transmembrane</keyword>
<dbReference type="Gene3D" id="1.10.287.770">
    <property type="entry name" value="YojJ-like"/>
    <property type="match status" value="1"/>
</dbReference>
<keyword evidence="16" id="KW-1185">Reference proteome</keyword>
<feature type="transmembrane region" description="Helical" evidence="14">
    <location>
        <begin position="126"/>
        <end position="145"/>
    </location>
</feature>
<dbReference type="PRINTS" id="PR01078">
    <property type="entry name" value="AMINACHANNEL"/>
</dbReference>
<dbReference type="Pfam" id="PF00858">
    <property type="entry name" value="ASC"/>
    <property type="match status" value="1"/>
</dbReference>
<evidence type="ECO:0000256" key="5">
    <source>
        <dbReference type="ARBA" id="ARBA00022692"/>
    </source>
</evidence>
<reference evidence="16" key="2">
    <citation type="submission" date="2014-09" db="EMBL/GenBank/DDBJ databases">
        <authorList>
            <person name="Martin A.A."/>
        </authorList>
    </citation>
    <scope>NUCLEOTIDE SEQUENCE</scope>
    <source>
        <strain evidence="16">ED321</strain>
    </source>
</reference>
<dbReference type="InterPro" id="IPR001873">
    <property type="entry name" value="ENaC"/>
</dbReference>
<keyword evidence="4 13" id="KW-0894">Sodium channel</keyword>
<evidence type="ECO:0000313" key="15">
    <source>
        <dbReference type="EMBL" id="CEF59979.1"/>
    </source>
</evidence>